<comment type="caution">
    <text evidence="9">The sequence shown here is derived from an EMBL/GenBank/DDBJ whole genome shotgun (WGS) entry which is preliminary data.</text>
</comment>
<evidence type="ECO:0000256" key="7">
    <source>
        <dbReference type="RuleBase" id="RU363032"/>
    </source>
</evidence>
<evidence type="ECO:0000256" key="3">
    <source>
        <dbReference type="ARBA" id="ARBA00022475"/>
    </source>
</evidence>
<feature type="transmembrane region" description="Helical" evidence="7">
    <location>
        <begin position="231"/>
        <end position="252"/>
    </location>
</feature>
<keyword evidence="6 7" id="KW-0472">Membrane</keyword>
<dbReference type="PANTHER" id="PTHR43227:SF3">
    <property type="entry name" value="BINDING-PROTEIN-DEPENDENT TRANSPORT SYSTEMS INNER MEMBRANE COMPONENT"/>
    <property type="match status" value="1"/>
</dbReference>
<evidence type="ECO:0000256" key="5">
    <source>
        <dbReference type="ARBA" id="ARBA00022989"/>
    </source>
</evidence>
<evidence type="ECO:0000259" key="8">
    <source>
        <dbReference type="PROSITE" id="PS50928"/>
    </source>
</evidence>
<reference evidence="9 10" key="1">
    <citation type="submission" date="2017-06" db="EMBL/GenBank/DDBJ databases">
        <title>Investigating the central metabolism of Clostridium thermosuccinogenes.</title>
        <authorList>
            <person name="Koendjbiharie J.G."/>
            <person name="van Kranenburg R."/>
        </authorList>
    </citation>
    <scope>NUCLEOTIDE SEQUENCE [LARGE SCALE GENOMIC DNA]</scope>
    <source>
        <strain evidence="9 10">DSM 5806</strain>
    </source>
</reference>
<evidence type="ECO:0000256" key="2">
    <source>
        <dbReference type="ARBA" id="ARBA00022448"/>
    </source>
</evidence>
<evidence type="ECO:0000256" key="1">
    <source>
        <dbReference type="ARBA" id="ARBA00004651"/>
    </source>
</evidence>
<feature type="transmembrane region" description="Helical" evidence="7">
    <location>
        <begin position="96"/>
        <end position="114"/>
    </location>
</feature>
<dbReference type="PROSITE" id="PS50928">
    <property type="entry name" value="ABC_TM1"/>
    <property type="match status" value="1"/>
</dbReference>
<feature type="transmembrane region" description="Helical" evidence="7">
    <location>
        <begin position="25"/>
        <end position="44"/>
    </location>
</feature>
<dbReference type="KEGG" id="cthd:CDO33_04740"/>
<evidence type="ECO:0000313" key="9">
    <source>
        <dbReference type="EMBL" id="PNT97046.1"/>
    </source>
</evidence>
<dbReference type="EMBL" id="NIOJ01000041">
    <property type="protein sequence ID" value="PNT97046.1"/>
    <property type="molecule type" value="Genomic_DNA"/>
</dbReference>
<comment type="subcellular location">
    <subcellularLocation>
        <location evidence="1 7">Cell membrane</location>
        <topology evidence="1 7">Multi-pass membrane protein</topology>
    </subcellularLocation>
</comment>
<protein>
    <recommendedName>
        <fullName evidence="8">ABC transmembrane type-1 domain-containing protein</fullName>
    </recommendedName>
</protein>
<feature type="transmembrane region" description="Helical" evidence="7">
    <location>
        <begin position="292"/>
        <end position="315"/>
    </location>
</feature>
<dbReference type="SUPFAM" id="SSF161098">
    <property type="entry name" value="MetI-like"/>
    <property type="match status" value="1"/>
</dbReference>
<dbReference type="AlphaFoldDB" id="A0A2K2FAE7"/>
<keyword evidence="5 7" id="KW-1133">Transmembrane helix</keyword>
<feature type="domain" description="ABC transmembrane type-1" evidence="8">
    <location>
        <begin position="89"/>
        <end position="304"/>
    </location>
</feature>
<dbReference type="InterPro" id="IPR050809">
    <property type="entry name" value="UgpAE/MalFG_permease"/>
</dbReference>
<dbReference type="Gene3D" id="1.10.3720.10">
    <property type="entry name" value="MetI-like"/>
    <property type="match status" value="1"/>
</dbReference>
<comment type="similarity">
    <text evidence="7">Belongs to the binding-protein-dependent transport system permease family.</text>
</comment>
<dbReference type="OrthoDB" id="9788108at2"/>
<keyword evidence="10" id="KW-1185">Reference proteome</keyword>
<evidence type="ECO:0000256" key="4">
    <source>
        <dbReference type="ARBA" id="ARBA00022692"/>
    </source>
</evidence>
<dbReference type="Proteomes" id="UP000236151">
    <property type="component" value="Unassembled WGS sequence"/>
</dbReference>
<dbReference type="GO" id="GO:0055085">
    <property type="term" value="P:transmembrane transport"/>
    <property type="evidence" value="ECO:0007669"/>
    <property type="project" value="InterPro"/>
</dbReference>
<feature type="transmembrane region" description="Helical" evidence="7">
    <location>
        <begin position="126"/>
        <end position="145"/>
    </location>
</feature>
<organism evidence="9 10">
    <name type="scientific">Clostridium thermosuccinogenes</name>
    <dbReference type="NCBI Taxonomy" id="84032"/>
    <lineage>
        <taxon>Bacteria</taxon>
        <taxon>Bacillati</taxon>
        <taxon>Bacillota</taxon>
        <taxon>Clostridia</taxon>
        <taxon>Eubacteriales</taxon>
        <taxon>Clostridiaceae</taxon>
        <taxon>Clostridium</taxon>
    </lineage>
</organism>
<dbReference type="InterPro" id="IPR000515">
    <property type="entry name" value="MetI-like"/>
</dbReference>
<proteinExistence type="inferred from homology"/>
<dbReference type="GO" id="GO:0005886">
    <property type="term" value="C:plasma membrane"/>
    <property type="evidence" value="ECO:0007669"/>
    <property type="project" value="UniProtKB-SubCell"/>
</dbReference>
<keyword evidence="4 7" id="KW-0812">Transmembrane</keyword>
<name>A0A2K2FAE7_9CLOT</name>
<keyword evidence="3" id="KW-1003">Cell membrane</keyword>
<accession>A0A2K2FAE7</accession>
<dbReference type="CDD" id="cd06261">
    <property type="entry name" value="TM_PBP2"/>
    <property type="match status" value="1"/>
</dbReference>
<keyword evidence="2 7" id="KW-0813">Transport</keyword>
<sequence length="316" mass="34779">MVKSRTVKQKSGGWYYHLGLTRKKSLWGVIFLMPWLLGFLIFFLKPLVESIIYSFNKVKVVEGGITKSFVGFSNYVQAFTVDTIFNRLMLTMLQKTFPQVLVVIIFSMLAAVLINGKYPGRSVARTIFLIPIIMGTDIASASLVGSDVISKEIATTSGMADFGSRFILDVLTNTGLPTFITGFVSAAVSNIFGVLANSGLPTLIFLAGLQTISPALYEVAKIEGATTYETFWKVTLPMLSPMVLVSTVYSIIDGFFRHTTTISGTTYGIIKRMYDVAFVQANYGLSAAMTTVYMLVSVIVVSLVSFLISRVVFYYD</sequence>
<dbReference type="RefSeq" id="WP_103082373.1">
    <property type="nucleotide sequence ID" value="NZ_CP021850.1"/>
</dbReference>
<dbReference type="PANTHER" id="PTHR43227">
    <property type="entry name" value="BLL4140 PROTEIN"/>
    <property type="match status" value="1"/>
</dbReference>
<dbReference type="Pfam" id="PF00528">
    <property type="entry name" value="BPD_transp_1"/>
    <property type="match status" value="1"/>
</dbReference>
<dbReference type="InterPro" id="IPR035906">
    <property type="entry name" value="MetI-like_sf"/>
</dbReference>
<gene>
    <name evidence="9" type="ORF">CDQ84_14065</name>
</gene>
<evidence type="ECO:0000313" key="10">
    <source>
        <dbReference type="Proteomes" id="UP000236151"/>
    </source>
</evidence>
<evidence type="ECO:0000256" key="6">
    <source>
        <dbReference type="ARBA" id="ARBA00023136"/>
    </source>
</evidence>